<dbReference type="Pfam" id="PF00230">
    <property type="entry name" value="MIP"/>
    <property type="match status" value="2"/>
</dbReference>
<feature type="transmembrane region" description="Helical" evidence="10">
    <location>
        <begin position="219"/>
        <end position="239"/>
    </location>
</feature>
<evidence type="ECO:0000256" key="10">
    <source>
        <dbReference type="SAM" id="Phobius"/>
    </source>
</evidence>
<dbReference type="Proteomes" id="UP001480595">
    <property type="component" value="Unassembled WGS sequence"/>
</dbReference>
<feature type="transmembrane region" description="Helical" evidence="10">
    <location>
        <begin position="151"/>
        <end position="172"/>
    </location>
</feature>
<evidence type="ECO:0000256" key="4">
    <source>
        <dbReference type="ARBA" id="ARBA00022737"/>
    </source>
</evidence>
<comment type="caution">
    <text evidence="11">The sequence shown here is derived from an EMBL/GenBank/DDBJ whole genome shotgun (WGS) entry which is preliminary data.</text>
</comment>
<comment type="subcellular location">
    <subcellularLocation>
        <location evidence="1">Membrane</location>
        <topology evidence="1">Multi-pass membrane protein</topology>
    </subcellularLocation>
</comment>
<evidence type="ECO:0000313" key="11">
    <source>
        <dbReference type="EMBL" id="KAK8038040.1"/>
    </source>
</evidence>
<evidence type="ECO:0000256" key="1">
    <source>
        <dbReference type="ARBA" id="ARBA00004141"/>
    </source>
</evidence>
<evidence type="ECO:0000256" key="8">
    <source>
        <dbReference type="RuleBase" id="RU000477"/>
    </source>
</evidence>
<evidence type="ECO:0000256" key="2">
    <source>
        <dbReference type="ARBA" id="ARBA00006175"/>
    </source>
</evidence>
<dbReference type="SUPFAM" id="SSF81338">
    <property type="entry name" value="Aquaporin-like"/>
    <property type="match status" value="2"/>
</dbReference>
<comment type="catalytic activity">
    <reaction evidence="7">
        <text>H2O(in) = H2O(out)</text>
        <dbReference type="Rhea" id="RHEA:29667"/>
        <dbReference type="ChEBI" id="CHEBI:15377"/>
    </reaction>
</comment>
<proteinExistence type="inferred from homology"/>
<dbReference type="InterPro" id="IPR034294">
    <property type="entry name" value="Aquaporin_transptr"/>
</dbReference>
<dbReference type="InterPro" id="IPR000425">
    <property type="entry name" value="MIP"/>
</dbReference>
<dbReference type="PANTHER" id="PTHR19139:SF283">
    <property type="entry name" value="AQUAPORIN"/>
    <property type="match status" value="1"/>
</dbReference>
<dbReference type="InterPro" id="IPR023271">
    <property type="entry name" value="Aquaporin-like"/>
</dbReference>
<keyword evidence="3 8" id="KW-0812">Transmembrane</keyword>
<evidence type="ECO:0000256" key="9">
    <source>
        <dbReference type="SAM" id="MobiDB-lite"/>
    </source>
</evidence>
<dbReference type="Gene3D" id="1.20.1080.10">
    <property type="entry name" value="Glycerol uptake facilitator protein"/>
    <property type="match status" value="2"/>
</dbReference>
<feature type="transmembrane region" description="Helical" evidence="10">
    <location>
        <begin position="72"/>
        <end position="96"/>
    </location>
</feature>
<dbReference type="PANTHER" id="PTHR19139">
    <property type="entry name" value="AQUAPORIN TRANSPORTER"/>
    <property type="match status" value="1"/>
</dbReference>
<keyword evidence="8" id="KW-0813">Transport</keyword>
<comment type="similarity">
    <text evidence="2 8">Belongs to the MIP/aquaporin (TC 1.A.8) family.</text>
</comment>
<keyword evidence="12" id="KW-1185">Reference proteome</keyword>
<gene>
    <name evidence="11" type="ORF">PG994_014807</name>
</gene>
<feature type="transmembrane region" description="Helical" evidence="10">
    <location>
        <begin position="192"/>
        <end position="212"/>
    </location>
</feature>
<evidence type="ECO:0000256" key="3">
    <source>
        <dbReference type="ARBA" id="ARBA00022692"/>
    </source>
</evidence>
<evidence type="ECO:0000256" key="5">
    <source>
        <dbReference type="ARBA" id="ARBA00022989"/>
    </source>
</evidence>
<dbReference type="GeneID" id="92099279"/>
<name>A0ABR1SUN7_9PEZI</name>
<dbReference type="PRINTS" id="PR00783">
    <property type="entry name" value="MINTRINSICP"/>
</dbReference>
<evidence type="ECO:0000256" key="6">
    <source>
        <dbReference type="ARBA" id="ARBA00023136"/>
    </source>
</evidence>
<feature type="region of interest" description="Disordered" evidence="9">
    <location>
        <begin position="1"/>
        <end position="22"/>
    </location>
</feature>
<accession>A0ABR1SUN7</accession>
<sequence length="302" mass="32908">MGGRLPIDQRSGDHRHHHNHSHQHTTKFQQHFVAATGEFVGTFMFLFMGYAGHLMILDQVATDKNSVANTSLGFLQTMAVGFTYGFSLLVSVWAFYRISGGLFNPAVCLPPSSFPISPPNAIRRIFTDSQRIMQVTLGLCLSNQLPWIRAAFLMPTQLVACICAGGVVRAMFPGNLAEVNTILAPGVNIAQGVFAEMFFTAYLVFVVLMLAAEKSRDTFIAPVGIGLALLVAEIPGVYYTGGSLNPARSFGCAVASASFPSYHWIYWVGPVLGAIVSAAYFRFVKAWHYEEANPGQDAECEV</sequence>
<protein>
    <submittedName>
        <fullName evidence="11">Aquaporin rerated protein</fullName>
    </submittedName>
</protein>
<dbReference type="EMBL" id="JAQQWL010000016">
    <property type="protein sequence ID" value="KAK8038040.1"/>
    <property type="molecule type" value="Genomic_DNA"/>
</dbReference>
<keyword evidence="4" id="KW-0677">Repeat</keyword>
<keyword evidence="5 10" id="KW-1133">Transmembrane helix</keyword>
<feature type="transmembrane region" description="Helical" evidence="10">
    <location>
        <begin position="32"/>
        <end position="52"/>
    </location>
</feature>
<feature type="transmembrane region" description="Helical" evidence="10">
    <location>
        <begin position="264"/>
        <end position="283"/>
    </location>
</feature>
<evidence type="ECO:0000256" key="7">
    <source>
        <dbReference type="ARBA" id="ARBA00034651"/>
    </source>
</evidence>
<dbReference type="RefSeq" id="XP_066707892.1">
    <property type="nucleotide sequence ID" value="XM_066866216.1"/>
</dbReference>
<reference evidence="11 12" key="1">
    <citation type="submission" date="2023-01" db="EMBL/GenBank/DDBJ databases">
        <title>Analysis of 21 Apiospora genomes using comparative genomics revels a genus with tremendous synthesis potential of carbohydrate active enzymes and secondary metabolites.</title>
        <authorList>
            <person name="Sorensen T."/>
        </authorList>
    </citation>
    <scope>NUCLEOTIDE SEQUENCE [LARGE SCALE GENOMIC DNA]</scope>
    <source>
        <strain evidence="11 12">CBS 135458</strain>
    </source>
</reference>
<feature type="compositionally biased region" description="Basic residues" evidence="9">
    <location>
        <begin position="13"/>
        <end position="22"/>
    </location>
</feature>
<keyword evidence="6 10" id="KW-0472">Membrane</keyword>
<evidence type="ECO:0000313" key="12">
    <source>
        <dbReference type="Proteomes" id="UP001480595"/>
    </source>
</evidence>
<organism evidence="11 12">
    <name type="scientific">Apiospora phragmitis</name>
    <dbReference type="NCBI Taxonomy" id="2905665"/>
    <lineage>
        <taxon>Eukaryota</taxon>
        <taxon>Fungi</taxon>
        <taxon>Dikarya</taxon>
        <taxon>Ascomycota</taxon>
        <taxon>Pezizomycotina</taxon>
        <taxon>Sordariomycetes</taxon>
        <taxon>Xylariomycetidae</taxon>
        <taxon>Amphisphaeriales</taxon>
        <taxon>Apiosporaceae</taxon>
        <taxon>Apiospora</taxon>
    </lineage>
</organism>